<comment type="caution">
    <text evidence="1">The sequence shown here is derived from an EMBL/GenBank/DDBJ whole genome shotgun (WGS) entry which is preliminary data.</text>
</comment>
<organism evidence="1 2">
    <name type="scientific">Ramazzottius varieornatus</name>
    <name type="common">Water bear</name>
    <name type="synonym">Tardigrade</name>
    <dbReference type="NCBI Taxonomy" id="947166"/>
    <lineage>
        <taxon>Eukaryota</taxon>
        <taxon>Metazoa</taxon>
        <taxon>Ecdysozoa</taxon>
        <taxon>Tardigrada</taxon>
        <taxon>Eutardigrada</taxon>
        <taxon>Parachela</taxon>
        <taxon>Hypsibioidea</taxon>
        <taxon>Ramazzottiidae</taxon>
        <taxon>Ramazzottius</taxon>
    </lineage>
</organism>
<dbReference type="EMBL" id="BDGG01000008">
    <property type="protein sequence ID" value="GAV02172.1"/>
    <property type="molecule type" value="Genomic_DNA"/>
</dbReference>
<reference evidence="1 2" key="1">
    <citation type="journal article" date="2016" name="Nat. Commun.">
        <title>Extremotolerant tardigrade genome and improved radiotolerance of human cultured cells by tardigrade-unique protein.</title>
        <authorList>
            <person name="Hashimoto T."/>
            <person name="Horikawa D.D."/>
            <person name="Saito Y."/>
            <person name="Kuwahara H."/>
            <person name="Kozuka-Hata H."/>
            <person name="Shin-I T."/>
            <person name="Minakuchi Y."/>
            <person name="Ohishi K."/>
            <person name="Motoyama A."/>
            <person name="Aizu T."/>
            <person name="Enomoto A."/>
            <person name="Kondo K."/>
            <person name="Tanaka S."/>
            <person name="Hara Y."/>
            <person name="Koshikawa S."/>
            <person name="Sagara H."/>
            <person name="Miura T."/>
            <person name="Yokobori S."/>
            <person name="Miyagawa K."/>
            <person name="Suzuki Y."/>
            <person name="Kubo T."/>
            <person name="Oyama M."/>
            <person name="Kohara Y."/>
            <person name="Fujiyama A."/>
            <person name="Arakawa K."/>
            <person name="Katayama T."/>
            <person name="Toyoda A."/>
            <person name="Kunieda T."/>
        </authorList>
    </citation>
    <scope>NUCLEOTIDE SEQUENCE [LARGE SCALE GENOMIC DNA]</scope>
    <source>
        <strain evidence="1 2">YOKOZUNA-1</strain>
    </source>
</reference>
<sequence length="78" mass="8571">MSDVEFGPWPPPPGEQSHVFLITSREHSLIHRPGNRTAVDHSLHNLSNGSDLTVRFSNATDAQFISGKAETGQLDPQH</sequence>
<dbReference type="Proteomes" id="UP000186922">
    <property type="component" value="Unassembled WGS sequence"/>
</dbReference>
<accession>A0A1D1VKM2</accession>
<evidence type="ECO:0000313" key="2">
    <source>
        <dbReference type="Proteomes" id="UP000186922"/>
    </source>
</evidence>
<dbReference type="AlphaFoldDB" id="A0A1D1VKM2"/>
<keyword evidence="2" id="KW-1185">Reference proteome</keyword>
<proteinExistence type="predicted"/>
<name>A0A1D1VKM2_RAMVA</name>
<evidence type="ECO:0000313" key="1">
    <source>
        <dbReference type="EMBL" id="GAV02172.1"/>
    </source>
</evidence>
<protein>
    <submittedName>
        <fullName evidence="1">Uncharacterized protein</fullName>
    </submittedName>
</protein>
<gene>
    <name evidence="1" type="primary">RvY_12769-1</name>
    <name evidence="1" type="synonym">RvY_12769.1</name>
    <name evidence="1" type="ORF">RvY_12769</name>
</gene>